<evidence type="ECO:0000313" key="3">
    <source>
        <dbReference type="EMBL" id="CCG00923.1"/>
    </source>
</evidence>
<dbReference type="AlphaFoldDB" id="E4XVD8"/>
<evidence type="ECO:0000313" key="2">
    <source>
        <dbReference type="EMBL" id="CBY13656.1"/>
    </source>
</evidence>
<protein>
    <submittedName>
        <fullName evidence="3">Oikosin 15</fullName>
    </submittedName>
</protein>
<feature type="compositionally biased region" description="Low complexity" evidence="1">
    <location>
        <begin position="12"/>
        <end position="42"/>
    </location>
</feature>
<evidence type="ECO:0000313" key="4">
    <source>
        <dbReference type="Proteomes" id="UP000001307"/>
    </source>
</evidence>
<dbReference type="OrthoDB" id="10375784at2759"/>
<sequence>MDFAGCSTYSHPTTTTSTTTTTTTSTSTTTTPTTTEEQTTTTVDPCPCTAEVRDAMNTNEPILSKWSMYKVVFQGDTMDYFQFASAAVVGKQSYQQYYIMSQKACTVAGLEGFRDENFRAYFLDLHNAEAHDLTTPMTNYQSFNSVYYRNNAGEAGKHKSVTFGFRADKTKTDVTGNHKQDKMMVALQNNMDFDLLYDCLGTAKPVTIDTDAAGVIPTCDYAKCVGQEIMVGW</sequence>
<reference evidence="3" key="2">
    <citation type="submission" date="2012-02" db="EMBL/GenBank/DDBJ databases">
        <title>The evolving proteome of a complex extracellular matrix, the Oikopleura house.</title>
        <authorList>
            <person name="Hosp J."/>
            <person name="Sagane Y."/>
            <person name="Danks G."/>
            <person name="Thompson E.M."/>
        </authorList>
    </citation>
    <scope>NUCLEOTIDE SEQUENCE</scope>
</reference>
<feature type="region of interest" description="Disordered" evidence="1">
    <location>
        <begin position="1"/>
        <end position="43"/>
    </location>
</feature>
<gene>
    <name evidence="3" type="primary">oik15</name>
    <name evidence="2" type="ORF">GSOID_T00005467001</name>
</gene>
<name>E4XVD8_OIKDI</name>
<organism evidence="2">
    <name type="scientific">Oikopleura dioica</name>
    <name type="common">Tunicate</name>
    <dbReference type="NCBI Taxonomy" id="34765"/>
    <lineage>
        <taxon>Eukaryota</taxon>
        <taxon>Metazoa</taxon>
        <taxon>Chordata</taxon>
        <taxon>Tunicata</taxon>
        <taxon>Appendicularia</taxon>
        <taxon>Copelata</taxon>
        <taxon>Oikopleuridae</taxon>
        <taxon>Oikopleura</taxon>
    </lineage>
</organism>
<accession>E4XVD8</accession>
<dbReference type="EMBL" id="FN653209">
    <property type="protein sequence ID" value="CBY13656.1"/>
    <property type="molecule type" value="Genomic_DNA"/>
</dbReference>
<evidence type="ECO:0000256" key="1">
    <source>
        <dbReference type="SAM" id="MobiDB-lite"/>
    </source>
</evidence>
<proteinExistence type="predicted"/>
<dbReference type="EMBL" id="HE663412">
    <property type="protein sequence ID" value="CCG00923.1"/>
    <property type="molecule type" value="Genomic_DNA"/>
</dbReference>
<keyword evidence="4" id="KW-1185">Reference proteome</keyword>
<reference evidence="2" key="1">
    <citation type="journal article" date="2010" name="Science">
        <title>Plasticity of animal genome architecture unmasked by rapid evolution of a pelagic tunicate.</title>
        <authorList>
            <person name="Denoeud F."/>
            <person name="Henriet S."/>
            <person name="Mungpakdee S."/>
            <person name="Aury J.M."/>
            <person name="Da Silva C."/>
            <person name="Brinkmann H."/>
            <person name="Mikhaleva J."/>
            <person name="Olsen L.C."/>
            <person name="Jubin C."/>
            <person name="Canestro C."/>
            <person name="Bouquet J.M."/>
            <person name="Danks G."/>
            <person name="Poulain J."/>
            <person name="Campsteijn C."/>
            <person name="Adamski M."/>
            <person name="Cross I."/>
            <person name="Yadetie F."/>
            <person name="Muffato M."/>
            <person name="Louis A."/>
            <person name="Butcher S."/>
            <person name="Tsagkogeorga G."/>
            <person name="Konrad A."/>
            <person name="Singh S."/>
            <person name="Jensen M.F."/>
            <person name="Cong E.H."/>
            <person name="Eikeseth-Otteraa H."/>
            <person name="Noel B."/>
            <person name="Anthouard V."/>
            <person name="Porcel B.M."/>
            <person name="Kachouri-Lafond R."/>
            <person name="Nishino A."/>
            <person name="Ugolini M."/>
            <person name="Chourrout P."/>
            <person name="Nishida H."/>
            <person name="Aasland R."/>
            <person name="Huzurbazar S."/>
            <person name="Westhof E."/>
            <person name="Delsuc F."/>
            <person name="Lehrach H."/>
            <person name="Reinhardt R."/>
            <person name="Weissenbach J."/>
            <person name="Roy S.W."/>
            <person name="Artiguenave F."/>
            <person name="Postlethwait J.H."/>
            <person name="Manak J.R."/>
            <person name="Thompson E.M."/>
            <person name="Jaillon O."/>
            <person name="Du Pasquier L."/>
            <person name="Boudinot P."/>
            <person name="Liberles D.A."/>
            <person name="Volff J.N."/>
            <person name="Philippe H."/>
            <person name="Lenhard B."/>
            <person name="Roest Crollius H."/>
            <person name="Wincker P."/>
            <person name="Chourrout D."/>
        </authorList>
    </citation>
    <scope>NUCLEOTIDE SEQUENCE [LARGE SCALE GENOMIC DNA]</scope>
</reference>
<dbReference type="Proteomes" id="UP000001307">
    <property type="component" value="Unassembled WGS sequence"/>
</dbReference>
<dbReference type="InParanoid" id="E4XVD8"/>